<dbReference type="RefSeq" id="WP_164532783.1">
    <property type="nucleotide sequence ID" value="NZ_JAALFG010000001.1"/>
</dbReference>
<sequence length="141" mass="15386">MNQTAALQIGDISRADFRTSFAADSENSRIQKALALPFRYQPARLALSLSLRRPDLPAPINDGGGRPIKGDTLFGQDEADLTLWIALIVQHCGQSGLSRRAFQDLVAAHWARGMDLLSRSITGAATIEQAFARLLAERPTK</sequence>
<organism evidence="1 2">
    <name type="scientific">Devosia aurantiaca</name>
    <dbReference type="NCBI Taxonomy" id="2714858"/>
    <lineage>
        <taxon>Bacteria</taxon>
        <taxon>Pseudomonadati</taxon>
        <taxon>Pseudomonadota</taxon>
        <taxon>Alphaproteobacteria</taxon>
        <taxon>Hyphomicrobiales</taxon>
        <taxon>Devosiaceae</taxon>
        <taxon>Devosia</taxon>
    </lineage>
</organism>
<reference evidence="1 2" key="2">
    <citation type="submission" date="2020-03" db="EMBL/GenBank/DDBJ databases">
        <title>Devosia chinhatensis sp. nov., isolated from a hexachlorocyclohexane (HCH) dump site in India.</title>
        <authorList>
            <person name="Kumar M."/>
            <person name="Lal R."/>
        </authorList>
    </citation>
    <scope>NUCLEOTIDE SEQUENCE [LARGE SCALE GENOMIC DNA]</scope>
    <source>
        <strain evidence="1 2">H239</strain>
    </source>
</reference>
<protein>
    <submittedName>
        <fullName evidence="1">DndE family protein</fullName>
    </submittedName>
</protein>
<dbReference type="InterPro" id="IPR014969">
    <property type="entry name" value="DNA_S_DndE"/>
</dbReference>
<keyword evidence="2" id="KW-1185">Reference proteome</keyword>
<gene>
    <name evidence="1" type="ORF">G5575_01460</name>
</gene>
<dbReference type="AlphaFoldDB" id="A0A6M1S941"/>
<comment type="caution">
    <text evidence="1">The sequence shown here is derived from an EMBL/GenBank/DDBJ whole genome shotgun (WGS) entry which is preliminary data.</text>
</comment>
<name>A0A6M1S941_9HYPH</name>
<evidence type="ECO:0000313" key="2">
    <source>
        <dbReference type="Proteomes" id="UP000474802"/>
    </source>
</evidence>
<reference evidence="1 2" key="1">
    <citation type="submission" date="2020-02" db="EMBL/GenBank/DDBJ databases">
        <authorList>
            <person name="Khan S.A."/>
            <person name="Jeon C.O."/>
            <person name="Chun B.H."/>
        </authorList>
    </citation>
    <scope>NUCLEOTIDE SEQUENCE [LARGE SCALE GENOMIC DNA]</scope>
    <source>
        <strain evidence="1 2">H239</strain>
    </source>
</reference>
<dbReference type="Proteomes" id="UP000474802">
    <property type="component" value="Unassembled WGS sequence"/>
</dbReference>
<dbReference type="EMBL" id="JAALFG010000001">
    <property type="protein sequence ID" value="NGP16529.1"/>
    <property type="molecule type" value="Genomic_DNA"/>
</dbReference>
<evidence type="ECO:0000313" key="1">
    <source>
        <dbReference type="EMBL" id="NGP16529.1"/>
    </source>
</evidence>
<accession>A0A6M1S941</accession>
<dbReference type="Pfam" id="PF08870">
    <property type="entry name" value="DndE"/>
    <property type="match status" value="1"/>
</dbReference>
<dbReference type="Gene3D" id="1.10.1220.160">
    <property type="entry name" value="DNA sulphur modification protein DndE"/>
    <property type="match status" value="1"/>
</dbReference>
<proteinExistence type="predicted"/>
<dbReference type="InterPro" id="IPR038472">
    <property type="entry name" value="DndE_sf"/>
</dbReference>